<accession>A0A3G1KZC6</accession>
<proteinExistence type="predicted"/>
<dbReference type="EMBL" id="CP017634">
    <property type="protein sequence ID" value="ATW27741.1"/>
    <property type="molecule type" value="Genomic_DNA"/>
</dbReference>
<sequence length="92" mass="10588">MTMENSEVIKTMVGRLNLMMNLLQAVKTDSPLGRTLRVLIHLSWENEKQPLKGQIEYEDLLTLSEDIAQNDLEESLNYLLSNGIISIHYQNK</sequence>
<dbReference type="Proteomes" id="UP000323521">
    <property type="component" value="Chromosome"/>
</dbReference>
<keyword evidence="2" id="KW-1185">Reference proteome</keyword>
<evidence type="ECO:0000313" key="1">
    <source>
        <dbReference type="EMBL" id="ATW27741.1"/>
    </source>
</evidence>
<dbReference type="AlphaFoldDB" id="A0A3G1KZC6"/>
<gene>
    <name evidence="1" type="ORF">DCMF_25965</name>
</gene>
<dbReference type="KEGG" id="fwa:DCMF_25965"/>
<organism evidence="1 2">
    <name type="scientific">Formimonas warabiya</name>
    <dbReference type="NCBI Taxonomy" id="1761012"/>
    <lineage>
        <taxon>Bacteria</taxon>
        <taxon>Bacillati</taxon>
        <taxon>Bacillota</taxon>
        <taxon>Clostridia</taxon>
        <taxon>Eubacteriales</taxon>
        <taxon>Peptococcaceae</taxon>
        <taxon>Candidatus Formimonas</taxon>
    </lineage>
</organism>
<name>A0A3G1KZC6_FORW1</name>
<reference evidence="1 2" key="1">
    <citation type="submission" date="2016-10" db="EMBL/GenBank/DDBJ databases">
        <title>Complete Genome Sequence of Peptococcaceae strain DCMF.</title>
        <authorList>
            <person name="Edwards R.J."/>
            <person name="Holland S.I."/>
            <person name="Deshpande N.P."/>
            <person name="Wong Y.K."/>
            <person name="Ertan H."/>
            <person name="Manefield M."/>
            <person name="Russell T.L."/>
            <person name="Lee M.J."/>
        </authorList>
    </citation>
    <scope>NUCLEOTIDE SEQUENCE [LARGE SCALE GENOMIC DNA]</scope>
    <source>
        <strain evidence="1 2">DCMF</strain>
    </source>
</reference>
<protein>
    <submittedName>
        <fullName evidence="1">Uncharacterized protein</fullName>
    </submittedName>
</protein>
<evidence type="ECO:0000313" key="2">
    <source>
        <dbReference type="Proteomes" id="UP000323521"/>
    </source>
</evidence>